<dbReference type="KEGG" id="mrr:Moror_435"/>
<evidence type="ECO:0000313" key="1">
    <source>
        <dbReference type="EMBL" id="ESK98109.1"/>
    </source>
</evidence>
<name>V2Z2D9_MONRO</name>
<proteinExistence type="predicted"/>
<dbReference type="EMBL" id="AWSO01000011">
    <property type="protein sequence ID" value="ESK98109.1"/>
    <property type="molecule type" value="Genomic_DNA"/>
</dbReference>
<comment type="caution">
    <text evidence="1">The sequence shown here is derived from an EMBL/GenBank/DDBJ whole genome shotgun (WGS) entry which is preliminary data.</text>
</comment>
<evidence type="ECO:0000313" key="2">
    <source>
        <dbReference type="Proteomes" id="UP000017559"/>
    </source>
</evidence>
<sequence>MGDVCTKLGNVIETVDRNPVGVESASFIRLLIRTLCICIQRHFKWRTGNTDIRWDCRTMLDDGSPMCICYGSDTSKSQLATFVPPPILSSPPLPAAIFTVFPDGHEFFEHILISILVIQRILTHDA</sequence>
<dbReference type="HOGENOM" id="CLU_1982134_0_0_1"/>
<keyword evidence="2" id="KW-1185">Reference proteome</keyword>
<dbReference type="AlphaFoldDB" id="V2Z2D9"/>
<accession>V2Z2D9</accession>
<protein>
    <submittedName>
        <fullName evidence="1">Uncharacterized protein</fullName>
    </submittedName>
</protein>
<dbReference type="OrthoDB" id="3002966at2759"/>
<organism evidence="1 2">
    <name type="scientific">Moniliophthora roreri (strain MCA 2997)</name>
    <name type="common">Cocoa frosty pod rot fungus</name>
    <name type="synonym">Crinipellis roreri</name>
    <dbReference type="NCBI Taxonomy" id="1381753"/>
    <lineage>
        <taxon>Eukaryota</taxon>
        <taxon>Fungi</taxon>
        <taxon>Dikarya</taxon>
        <taxon>Basidiomycota</taxon>
        <taxon>Agaricomycotina</taxon>
        <taxon>Agaricomycetes</taxon>
        <taxon>Agaricomycetidae</taxon>
        <taxon>Agaricales</taxon>
        <taxon>Marasmiineae</taxon>
        <taxon>Marasmiaceae</taxon>
        <taxon>Moniliophthora</taxon>
    </lineage>
</organism>
<reference evidence="1 2" key="1">
    <citation type="journal article" date="2014" name="BMC Genomics">
        <title>Genome and secretome analysis of the hemibiotrophic fungal pathogen, Moniliophthora roreri, which causes frosty pod rot disease of cacao: mechanisms of the biotrophic and necrotrophic phases.</title>
        <authorList>
            <person name="Meinhardt L.W."/>
            <person name="Costa G.G.L."/>
            <person name="Thomazella D.P.T."/>
            <person name="Teixeira P.J.P.L."/>
            <person name="Carazzolle M.F."/>
            <person name="Schuster S.C."/>
            <person name="Carlson J.E."/>
            <person name="Guiltinan M.J."/>
            <person name="Mieczkowski P."/>
            <person name="Farmer A."/>
            <person name="Ramaraj T."/>
            <person name="Crozier J."/>
            <person name="Davis R.E."/>
            <person name="Shao J."/>
            <person name="Melnick R.L."/>
            <person name="Pereira G.A.G."/>
            <person name="Bailey B.A."/>
        </authorList>
    </citation>
    <scope>NUCLEOTIDE SEQUENCE [LARGE SCALE GENOMIC DNA]</scope>
    <source>
        <strain evidence="1 2">MCA 2997</strain>
    </source>
</reference>
<dbReference type="Proteomes" id="UP000017559">
    <property type="component" value="Unassembled WGS sequence"/>
</dbReference>
<gene>
    <name evidence="1" type="ORF">Moror_435</name>
</gene>